<dbReference type="PANTHER" id="PTHR11659">
    <property type="entry name" value="GLUTAMYL-TRNA GLN AMIDOTRANSFERASE SUBUNIT B MITOCHONDRIAL AND PROKARYOTIC PET112-RELATED"/>
    <property type="match status" value="1"/>
</dbReference>
<dbReference type="Gene3D" id="1.10.10.410">
    <property type="match status" value="1"/>
</dbReference>
<comment type="catalytic activity">
    <reaction evidence="9 11">
        <text>L-aspartyl-tRNA(Asn) + L-glutamine + ATP + H2O = L-asparaginyl-tRNA(Asn) + L-glutamate + ADP + phosphate + 2 H(+)</text>
        <dbReference type="Rhea" id="RHEA:14513"/>
        <dbReference type="Rhea" id="RHEA-COMP:9674"/>
        <dbReference type="Rhea" id="RHEA-COMP:9677"/>
        <dbReference type="ChEBI" id="CHEBI:15377"/>
        <dbReference type="ChEBI" id="CHEBI:15378"/>
        <dbReference type="ChEBI" id="CHEBI:29985"/>
        <dbReference type="ChEBI" id="CHEBI:30616"/>
        <dbReference type="ChEBI" id="CHEBI:43474"/>
        <dbReference type="ChEBI" id="CHEBI:58359"/>
        <dbReference type="ChEBI" id="CHEBI:78515"/>
        <dbReference type="ChEBI" id="CHEBI:78516"/>
        <dbReference type="ChEBI" id="CHEBI:456216"/>
    </reaction>
</comment>
<dbReference type="SMART" id="SM00845">
    <property type="entry name" value="GatB_Yqey"/>
    <property type="match status" value="1"/>
</dbReference>
<feature type="domain" description="Asn/Gln amidotransferase" evidence="12">
    <location>
        <begin position="331"/>
        <end position="483"/>
    </location>
</feature>
<dbReference type="NCBIfam" id="NF004012">
    <property type="entry name" value="PRK05477.1-2"/>
    <property type="match status" value="1"/>
</dbReference>
<comment type="catalytic activity">
    <reaction evidence="10 11">
        <text>L-glutamyl-tRNA(Gln) + L-glutamine + ATP + H2O = L-glutaminyl-tRNA(Gln) + L-glutamate + ADP + phosphate + H(+)</text>
        <dbReference type="Rhea" id="RHEA:17521"/>
        <dbReference type="Rhea" id="RHEA-COMP:9681"/>
        <dbReference type="Rhea" id="RHEA-COMP:9684"/>
        <dbReference type="ChEBI" id="CHEBI:15377"/>
        <dbReference type="ChEBI" id="CHEBI:15378"/>
        <dbReference type="ChEBI" id="CHEBI:29985"/>
        <dbReference type="ChEBI" id="CHEBI:30616"/>
        <dbReference type="ChEBI" id="CHEBI:43474"/>
        <dbReference type="ChEBI" id="CHEBI:58359"/>
        <dbReference type="ChEBI" id="CHEBI:78520"/>
        <dbReference type="ChEBI" id="CHEBI:78521"/>
        <dbReference type="ChEBI" id="CHEBI:456216"/>
    </reaction>
</comment>
<evidence type="ECO:0000256" key="1">
    <source>
        <dbReference type="ARBA" id="ARBA00005306"/>
    </source>
</evidence>
<dbReference type="GO" id="GO:0050567">
    <property type="term" value="F:glutaminyl-tRNA synthase (glutamine-hydrolyzing) activity"/>
    <property type="evidence" value="ECO:0007669"/>
    <property type="project" value="UniProtKB-UniRule"/>
</dbReference>
<comment type="similarity">
    <text evidence="1 11">Belongs to the GatB/GatE family. GatB subfamily.</text>
</comment>
<keyword evidence="4 11" id="KW-0436">Ligase</keyword>
<evidence type="ECO:0000259" key="12">
    <source>
        <dbReference type="SMART" id="SM00845"/>
    </source>
</evidence>
<protein>
    <recommendedName>
        <fullName evidence="3 11">Aspartyl/glutamyl-tRNA(Asn/Gln) amidotransferase subunit B</fullName>
        <shortName evidence="11">Asp/Glu-ADT subunit B</shortName>
        <ecNumber evidence="11">6.3.5.-</ecNumber>
    </recommendedName>
</protein>
<evidence type="ECO:0000313" key="14">
    <source>
        <dbReference type="Proteomes" id="UP000595708"/>
    </source>
</evidence>
<evidence type="ECO:0000256" key="6">
    <source>
        <dbReference type="ARBA" id="ARBA00022840"/>
    </source>
</evidence>
<dbReference type="EC" id="6.3.5.-" evidence="11"/>
<dbReference type="NCBIfam" id="TIGR00133">
    <property type="entry name" value="gatB"/>
    <property type="match status" value="1"/>
</dbReference>
<dbReference type="InterPro" id="IPR017959">
    <property type="entry name" value="Asn/Gln-tRNA_amidoTrfase_suB/E"/>
</dbReference>
<dbReference type="InterPro" id="IPR018027">
    <property type="entry name" value="Asn/Gln_amidotransferase"/>
</dbReference>
<evidence type="ECO:0000256" key="8">
    <source>
        <dbReference type="ARBA" id="ARBA00024799"/>
    </source>
</evidence>
<dbReference type="RefSeq" id="WP_201329626.1">
    <property type="nucleotide sequence ID" value="NZ_AP023215.1"/>
</dbReference>
<dbReference type="GO" id="GO:0006412">
    <property type="term" value="P:translation"/>
    <property type="evidence" value="ECO:0007669"/>
    <property type="project" value="UniProtKB-UniRule"/>
</dbReference>
<evidence type="ECO:0000256" key="4">
    <source>
        <dbReference type="ARBA" id="ARBA00022598"/>
    </source>
</evidence>
<evidence type="ECO:0000256" key="10">
    <source>
        <dbReference type="ARBA" id="ARBA00047913"/>
    </source>
</evidence>
<dbReference type="HAMAP" id="MF_00121">
    <property type="entry name" value="GatB"/>
    <property type="match status" value="1"/>
</dbReference>
<dbReference type="NCBIfam" id="NF004014">
    <property type="entry name" value="PRK05477.1-4"/>
    <property type="match status" value="1"/>
</dbReference>
<evidence type="ECO:0000313" key="13">
    <source>
        <dbReference type="EMBL" id="BCG49630.1"/>
    </source>
</evidence>
<evidence type="ECO:0000256" key="3">
    <source>
        <dbReference type="ARBA" id="ARBA00016923"/>
    </source>
</evidence>
<evidence type="ECO:0000256" key="2">
    <source>
        <dbReference type="ARBA" id="ARBA00011123"/>
    </source>
</evidence>
<evidence type="ECO:0000256" key="11">
    <source>
        <dbReference type="HAMAP-Rule" id="MF_00121"/>
    </source>
</evidence>
<proteinExistence type="inferred from homology"/>
<evidence type="ECO:0000256" key="9">
    <source>
        <dbReference type="ARBA" id="ARBA00047380"/>
    </source>
</evidence>
<dbReference type="PANTHER" id="PTHR11659:SF0">
    <property type="entry name" value="GLUTAMYL-TRNA(GLN) AMIDOTRANSFERASE SUBUNIT B, MITOCHONDRIAL"/>
    <property type="match status" value="1"/>
</dbReference>
<keyword evidence="13" id="KW-0808">Transferase</keyword>
<dbReference type="InterPro" id="IPR004413">
    <property type="entry name" value="GatB"/>
</dbReference>
<dbReference type="Pfam" id="PF02934">
    <property type="entry name" value="GatB_N"/>
    <property type="match status" value="1"/>
</dbReference>
<dbReference type="GO" id="GO:0005524">
    <property type="term" value="F:ATP binding"/>
    <property type="evidence" value="ECO:0007669"/>
    <property type="project" value="UniProtKB-KW"/>
</dbReference>
<dbReference type="SUPFAM" id="SSF55931">
    <property type="entry name" value="Glutamine synthetase/guanido kinase"/>
    <property type="match status" value="1"/>
</dbReference>
<comment type="subunit">
    <text evidence="2 11">Heterotrimer of A, B and C subunits.</text>
</comment>
<gene>
    <name evidence="11 13" type="primary">gatB</name>
    <name evidence="13" type="ORF">PADco_2100</name>
</gene>
<dbReference type="SUPFAM" id="SSF89095">
    <property type="entry name" value="GatB/YqeY motif"/>
    <property type="match status" value="1"/>
</dbReference>
<dbReference type="KEGG" id="parm:PADco_2100"/>
<dbReference type="GO" id="GO:0016740">
    <property type="term" value="F:transferase activity"/>
    <property type="evidence" value="ECO:0007669"/>
    <property type="project" value="UniProtKB-KW"/>
</dbReference>
<dbReference type="InterPro" id="IPR003789">
    <property type="entry name" value="Asn/Gln_tRNA_amidoTrase-B-like"/>
</dbReference>
<dbReference type="InterPro" id="IPR017958">
    <property type="entry name" value="Gln-tRNA_amidoTrfase_suB_CS"/>
</dbReference>
<evidence type="ECO:0000256" key="7">
    <source>
        <dbReference type="ARBA" id="ARBA00022917"/>
    </source>
</evidence>
<accession>A0A7R6W0V7</accession>
<sequence length="484" mass="55537">MQWEVIIGLEIHTQLLTKSKIFSESPVCFGANANTQINPFDLALPGTLPVLNKKAVEYAIQFGLAVNAKISSYSIFVRKNYFYPDLSKGYQISQLELPLIKEGSILFPIEKKQKVKWSSAKIIQAHLEEDAGKLLHKNYFDKTGIDFNRAGIPLLEIITEPSMRSAQEAVACAKSLHSLVMWLGICDGNMQNGSFRCDVNISIKKVNKNKYGIRNEIKNLNSFRFMEDAINYEINRQIKLLENNNNIIQETRRYDPNIKKTISMRKKENSKDYRYFPDPDLPPLFISTKWIQYIKSIMPELPDVIRKRIITNYNLSEFDAIKLTQSKKIAYFFENSIINIGISKIKLIIKWLIKEIIPKINQNNDINDLPITPIQFSLLLKRIFDGTISNKIAKDIFFIIYQKKSLDSSIVDHIIKTNKLYQISDSSILKKIVDTVLSTNSKLIQEFYSGKKQAINALIGKAIKLSNNKANPVKLSEIFKKTLK</sequence>
<dbReference type="Pfam" id="PF02637">
    <property type="entry name" value="GatB_Yqey"/>
    <property type="match status" value="1"/>
</dbReference>
<dbReference type="InterPro" id="IPR023168">
    <property type="entry name" value="GatB_Yqey_C_2"/>
</dbReference>
<name>A0A7R6W0V7_9PROT</name>
<reference evidence="13 14" key="1">
    <citation type="journal article" date="2020" name="Genome Biol. Evol.">
        <title>Comparative Genomics Underlines Multiple Roles of Profftella, an Obligate Symbiont of Psyllids: Providing Toxins, Vitamins, and Carotenoids.</title>
        <authorList>
            <person name="Nakabachi A."/>
            <person name="Piel J."/>
            <person name="Malenovsky I."/>
            <person name="Hirose Y."/>
        </authorList>
    </citation>
    <scope>NUCLEOTIDE SEQUENCE [LARGE SCALE GENOMIC DNA]</scope>
    <source>
        <strain evidence="13 14">Dco</strain>
    </source>
</reference>
<comment type="function">
    <text evidence="8 11">Allows the formation of correctly charged Asn-tRNA(Asn) or Gln-tRNA(Gln) through the transamidation of misacylated Asp-tRNA(Asn) or Glu-tRNA(Gln) in organisms which lack either or both of asparaginyl-tRNA or glutaminyl-tRNA synthetases. The reaction takes place in the presence of glutamine and ATP through an activated phospho-Asp-tRNA(Asn) or phospho-Glu-tRNA(Gln).</text>
</comment>
<dbReference type="GO" id="GO:0070681">
    <property type="term" value="P:glutaminyl-tRNAGln biosynthesis via transamidation"/>
    <property type="evidence" value="ECO:0007669"/>
    <property type="project" value="TreeGrafter"/>
</dbReference>
<keyword evidence="6 11" id="KW-0067">ATP-binding</keyword>
<dbReference type="AlphaFoldDB" id="A0A7R6W0V7"/>
<dbReference type="PROSITE" id="PS01234">
    <property type="entry name" value="GATB"/>
    <property type="match status" value="1"/>
</dbReference>
<dbReference type="Proteomes" id="UP000595708">
    <property type="component" value="Chromosome"/>
</dbReference>
<organism evidence="13 14">
    <name type="scientific">Candidatus Profftella armatura</name>
    <name type="common">Diaphorina cf. continua</name>
    <dbReference type="NCBI Taxonomy" id="2661583"/>
    <lineage>
        <taxon>Bacteria</taxon>
        <taxon>Pseudomonadati</taxon>
        <taxon>Pseudomonadota</taxon>
        <taxon>Betaproteobacteria</taxon>
        <taxon>Candidatus Profftella</taxon>
    </lineage>
</organism>
<keyword evidence="14" id="KW-1185">Reference proteome</keyword>
<dbReference type="EMBL" id="AP023215">
    <property type="protein sequence ID" value="BCG49630.1"/>
    <property type="molecule type" value="Genomic_DNA"/>
</dbReference>
<dbReference type="InterPro" id="IPR006075">
    <property type="entry name" value="Asn/Gln-tRNA_Trfase_suB/E_cat"/>
</dbReference>
<evidence type="ECO:0000256" key="5">
    <source>
        <dbReference type="ARBA" id="ARBA00022741"/>
    </source>
</evidence>
<dbReference type="InterPro" id="IPR014746">
    <property type="entry name" value="Gln_synth/guanido_kin_cat_dom"/>
</dbReference>
<keyword evidence="7 11" id="KW-0648">Protein biosynthesis</keyword>
<keyword evidence="5 11" id="KW-0547">Nucleotide-binding</keyword>